<proteinExistence type="inferred from homology"/>
<name>A0A3D9ZP01_9ACTN</name>
<dbReference type="InterPro" id="IPR050268">
    <property type="entry name" value="NADH-dep_flavin_reductase"/>
</dbReference>
<evidence type="ECO:0000256" key="1">
    <source>
        <dbReference type="ARBA" id="ARBA00008898"/>
    </source>
</evidence>
<protein>
    <submittedName>
        <fullName evidence="4">Flavin reductase (DIM6/NTAB) family NADH-FMN oxidoreductase RutF</fullName>
    </submittedName>
</protein>
<evidence type="ECO:0000313" key="5">
    <source>
        <dbReference type="Proteomes" id="UP000256913"/>
    </source>
</evidence>
<reference evidence="4 5" key="1">
    <citation type="submission" date="2018-08" db="EMBL/GenBank/DDBJ databases">
        <title>Sequencing the genomes of 1000 actinobacteria strains.</title>
        <authorList>
            <person name="Klenk H.-P."/>
        </authorList>
    </citation>
    <scope>NUCLEOTIDE SEQUENCE [LARGE SCALE GENOMIC DNA]</scope>
    <source>
        <strain evidence="4 5">DSM 44099</strain>
    </source>
</reference>
<dbReference type="Pfam" id="PF01613">
    <property type="entry name" value="Flavin_Reduct"/>
    <property type="match status" value="1"/>
</dbReference>
<dbReference type="GO" id="GO:0042602">
    <property type="term" value="F:riboflavin reductase (NADPH) activity"/>
    <property type="evidence" value="ECO:0007669"/>
    <property type="project" value="TreeGrafter"/>
</dbReference>
<organism evidence="4 5">
    <name type="scientific">Asanoa ferruginea</name>
    <dbReference type="NCBI Taxonomy" id="53367"/>
    <lineage>
        <taxon>Bacteria</taxon>
        <taxon>Bacillati</taxon>
        <taxon>Actinomycetota</taxon>
        <taxon>Actinomycetes</taxon>
        <taxon>Micromonosporales</taxon>
        <taxon>Micromonosporaceae</taxon>
        <taxon>Asanoa</taxon>
    </lineage>
</organism>
<accession>A0A3D9ZP01</accession>
<sequence length="171" mass="18487">MVVATSDPPLYDAFREAMAEVCGPVTIVTTMEDGRPHGTTVSAFTSLSLDPPMVSVALDRRSDLLAMVQRTGRLAVNVLSADQELLARRFARKGADKFDGVAWTADDGLPRLPGAIAWLRCTVLPVIDGGDHVIALARVDQVITLPGQPLTYHRRRFGTHVALRDDLAVDA</sequence>
<dbReference type="SUPFAM" id="SSF50475">
    <property type="entry name" value="FMN-binding split barrel"/>
    <property type="match status" value="1"/>
</dbReference>
<evidence type="ECO:0000259" key="3">
    <source>
        <dbReference type="SMART" id="SM00903"/>
    </source>
</evidence>
<dbReference type="Gene3D" id="2.30.110.10">
    <property type="entry name" value="Electron Transport, Fmn-binding Protein, Chain A"/>
    <property type="match status" value="1"/>
</dbReference>
<dbReference type="EMBL" id="QUMQ01000001">
    <property type="protein sequence ID" value="REF98344.1"/>
    <property type="molecule type" value="Genomic_DNA"/>
</dbReference>
<comment type="caution">
    <text evidence="4">The sequence shown here is derived from an EMBL/GenBank/DDBJ whole genome shotgun (WGS) entry which is preliminary data.</text>
</comment>
<dbReference type="AlphaFoldDB" id="A0A3D9ZP01"/>
<keyword evidence="5" id="KW-1185">Reference proteome</keyword>
<evidence type="ECO:0000313" key="4">
    <source>
        <dbReference type="EMBL" id="REF98344.1"/>
    </source>
</evidence>
<evidence type="ECO:0000256" key="2">
    <source>
        <dbReference type="ARBA" id="ARBA00023002"/>
    </source>
</evidence>
<gene>
    <name evidence="4" type="ORF">DFJ67_4361</name>
</gene>
<comment type="similarity">
    <text evidence="1">Belongs to the non-flavoprotein flavin reductase family.</text>
</comment>
<dbReference type="InterPro" id="IPR012349">
    <property type="entry name" value="Split_barrel_FMN-bd"/>
</dbReference>
<dbReference type="InterPro" id="IPR002563">
    <property type="entry name" value="Flavin_Rdtase-like_dom"/>
</dbReference>
<keyword evidence="2" id="KW-0560">Oxidoreductase</keyword>
<dbReference type="SMART" id="SM00903">
    <property type="entry name" value="Flavin_Reduct"/>
    <property type="match status" value="1"/>
</dbReference>
<dbReference type="PANTHER" id="PTHR30466">
    <property type="entry name" value="FLAVIN REDUCTASE"/>
    <property type="match status" value="1"/>
</dbReference>
<dbReference type="PANTHER" id="PTHR30466:SF11">
    <property type="entry name" value="FLAVIN-DEPENDENT MONOOXYGENASE, REDUCTASE SUBUNIT HSAB"/>
    <property type="match status" value="1"/>
</dbReference>
<dbReference type="Proteomes" id="UP000256913">
    <property type="component" value="Unassembled WGS sequence"/>
</dbReference>
<feature type="domain" description="Flavin reductase like" evidence="3">
    <location>
        <begin position="18"/>
        <end position="159"/>
    </location>
</feature>
<dbReference type="GO" id="GO:0010181">
    <property type="term" value="F:FMN binding"/>
    <property type="evidence" value="ECO:0007669"/>
    <property type="project" value="InterPro"/>
</dbReference>